<evidence type="ECO:0007829" key="8">
    <source>
        <dbReference type="ProteomicsDB" id="C9JWX1"/>
    </source>
</evidence>
<dbReference type="MassIVE" id="C9JWX1"/>
<reference evidence="5 6" key="1">
    <citation type="journal article" date="2001" name="Nature">
        <title>Initial sequencing and analysis of the human genome.</title>
        <authorList>
            <consortium name="International Human Genome Sequencing Consortium"/>
            <person name="Lander E.S."/>
            <person name="Linton L.M."/>
            <person name="Birren B."/>
            <person name="Nusbaum C."/>
            <person name="Zody M.C."/>
            <person name="Baldwin J."/>
            <person name="Devon K."/>
            <person name="Dewar K."/>
            <person name="Doyle M."/>
            <person name="FitzHugh W."/>
            <person name="Funke R."/>
            <person name="Gage D."/>
            <person name="Harris K."/>
            <person name="Heaford A."/>
            <person name="Howland J."/>
            <person name="Kann L."/>
            <person name="Lehoczky J."/>
            <person name="LeVine R."/>
            <person name="McEwan P."/>
            <person name="McKernan K."/>
            <person name="Meldrim J."/>
            <person name="Mesirov J.P."/>
            <person name="Miranda C."/>
            <person name="Morris W."/>
            <person name="Naylor J."/>
            <person name="Raymond C."/>
            <person name="Rosetti M."/>
            <person name="Santos R."/>
            <person name="Sheridan A."/>
            <person name="Sougnez C."/>
            <person name="Stange-Thomann N."/>
            <person name="Stojanovic N."/>
            <person name="Subramanian A."/>
            <person name="Wyman D."/>
            <person name="Rogers J."/>
            <person name="Sulston J."/>
            <person name="Ainscough R."/>
            <person name="Beck S."/>
            <person name="Bentley D."/>
            <person name="Burton J."/>
            <person name="Clee C."/>
            <person name="Carter N."/>
            <person name="Coulson A."/>
            <person name="Deadman R."/>
            <person name="Deloukas P."/>
            <person name="Dunham A."/>
            <person name="Dunham I."/>
            <person name="Durbin R."/>
            <person name="French L."/>
            <person name="Grafham D."/>
            <person name="Gregory S."/>
            <person name="Hubbard T."/>
            <person name="Humphray S."/>
            <person name="Hunt A."/>
            <person name="Jones M."/>
            <person name="Lloyd C."/>
            <person name="McMurray A."/>
            <person name="Matthews L."/>
            <person name="Mercer S."/>
            <person name="Milne S."/>
            <person name="Mullikin J.C."/>
            <person name="Mungall A."/>
            <person name="Plumb R."/>
            <person name="Ross M."/>
            <person name="Shownkeen R."/>
            <person name="Sims S."/>
            <person name="Waterston R.H."/>
            <person name="Wilson R.K."/>
            <person name="Hillier L.W."/>
            <person name="McPherson J.D."/>
            <person name="Marra M.A."/>
            <person name="Mardis E.R."/>
            <person name="Fulton L.A."/>
            <person name="Chinwalla A.T."/>
            <person name="Pepin K.H."/>
            <person name="Gish W.R."/>
            <person name="Chissoe S.L."/>
            <person name="Wendl M.C."/>
            <person name="Delehaunty K.D."/>
            <person name="Miner T.L."/>
            <person name="Delehaunty A."/>
            <person name="Kramer J.B."/>
            <person name="Cook L.L."/>
            <person name="Fulton R.S."/>
            <person name="Johnson D.L."/>
            <person name="Minx P.J."/>
            <person name="Clifton S.W."/>
            <person name="Hawkins T."/>
            <person name="Branscomb E."/>
            <person name="Predki P."/>
            <person name="Richardson P."/>
            <person name="Wenning S."/>
            <person name="Slezak T."/>
            <person name="Doggett N."/>
            <person name="Cheng J.F."/>
            <person name="Olsen A."/>
            <person name="Lucas S."/>
            <person name="Elkin C."/>
            <person name="Uberbacher E."/>
            <person name="Frazier M."/>
            <person name="Gibbs R.A."/>
            <person name="Muzny D.M."/>
            <person name="Scherer S.E."/>
            <person name="Bouck J.B."/>
            <person name="Sodergren E.J."/>
            <person name="Worley K.C."/>
            <person name="Rives C.M."/>
            <person name="Gorrell J.H."/>
            <person name="Metzker M.L."/>
            <person name="Naylor S.L."/>
            <person name="Kucherlapati R.S."/>
            <person name="Nelson D.L."/>
            <person name="Weinstock G.M."/>
            <person name="Sakaki Y."/>
            <person name="Fujiyama A."/>
            <person name="Hattori M."/>
            <person name="Yada T."/>
            <person name="Toyoda A."/>
            <person name="Itoh T."/>
            <person name="Kawagoe C."/>
            <person name="Watanabe H."/>
            <person name="Totoki Y."/>
            <person name="Taylor T."/>
            <person name="Weissenbach J."/>
            <person name="Heilig R."/>
            <person name="Saurin W."/>
            <person name="Artiguenave F."/>
            <person name="Brottier P."/>
            <person name="Bruls T."/>
            <person name="Pelletier E."/>
            <person name="Robert C."/>
            <person name="Wincker P."/>
            <person name="Smith D.R."/>
            <person name="Doucette-Stamm L."/>
            <person name="Rubenfield M."/>
            <person name="Weinstock K."/>
            <person name="Lee H.M."/>
            <person name="Dubois J."/>
            <person name="Rosenthal A."/>
            <person name="Platzer M."/>
            <person name="Nyakatura G."/>
            <person name="Taudien S."/>
            <person name="Rump A."/>
            <person name="Yang H."/>
            <person name="Yu J."/>
            <person name="Wang J."/>
            <person name="Huang G."/>
            <person name="Gu J."/>
            <person name="Hood L."/>
            <person name="Rowen L."/>
            <person name="Madan A."/>
            <person name="Qin S."/>
            <person name="Davis R.W."/>
            <person name="Federspiel N.A."/>
            <person name="Abola A.P."/>
            <person name="Proctor M.J."/>
            <person name="Myers R.M."/>
            <person name="Schmutz J."/>
            <person name="Dickson M."/>
            <person name="Grimwood J."/>
            <person name="Cox D.R."/>
            <person name="Olson M.V."/>
            <person name="Kaul R."/>
            <person name="Raymond C."/>
            <person name="Shimizu N."/>
            <person name="Kawasaki K."/>
            <person name="Minoshima S."/>
            <person name="Evans G.A."/>
            <person name="Athanasiou M."/>
            <person name="Schultz R."/>
            <person name="Roe B.A."/>
            <person name="Chen F."/>
            <person name="Pan H."/>
            <person name="Ramser J."/>
            <person name="Lehrach H."/>
            <person name="Reinhardt R."/>
            <person name="McCombie W.R."/>
            <person name="de la Bastide M."/>
            <person name="Dedhia N."/>
            <person name="Blocker H."/>
            <person name="Hornischer K."/>
            <person name="Nordsiek G."/>
            <person name="Agarwala R."/>
            <person name="Aravind L."/>
            <person name="Bailey J.A."/>
            <person name="Bateman A."/>
            <person name="Batzoglou S."/>
            <person name="Birney E."/>
            <person name="Bork P."/>
            <person name="Brown D.G."/>
            <person name="Burge C.B."/>
            <person name="Cerutti L."/>
            <person name="Chen H.C."/>
            <person name="Church D."/>
            <person name="Clamp M."/>
            <person name="Copley R.R."/>
            <person name="Doerks T."/>
            <person name="Eddy S.R."/>
            <person name="Eichler E.E."/>
            <person name="Furey T.S."/>
            <person name="Galagan J."/>
            <person name="Gilbert J.G."/>
            <person name="Harmon C."/>
            <person name="Hayashizaki Y."/>
            <person name="Haussler D."/>
            <person name="Hermjakob H."/>
            <person name="Hokamp K."/>
            <person name="Jang W."/>
            <person name="Johnson L.S."/>
            <person name="Jones T.A."/>
            <person name="Kasif S."/>
            <person name="Kaspryzk A."/>
            <person name="Kennedy S."/>
            <person name="Kent W.J."/>
            <person name="Kitts P."/>
            <person name="Koonin E.V."/>
            <person name="Korf I."/>
            <person name="Kulp D."/>
            <person name="Lancet D."/>
            <person name="Lowe T.M."/>
            <person name="McLysaght A."/>
            <person name="Mikkelsen T."/>
            <person name="Moran J.V."/>
            <person name="Mulder N."/>
            <person name="Pollara V.J."/>
            <person name="Ponting C.P."/>
            <person name="Schuler G."/>
            <person name="Schultz J."/>
            <person name="Slater G."/>
            <person name="Smit A.F."/>
            <person name="Stupka E."/>
            <person name="Szustakowski J."/>
            <person name="Thierry-Mieg D."/>
            <person name="Thierry-Mieg J."/>
            <person name="Wagner L."/>
            <person name="Wallis J."/>
            <person name="Wheeler R."/>
            <person name="Williams A."/>
            <person name="Wolf Y.I."/>
            <person name="Wolfe K.H."/>
            <person name="Yang S.P."/>
            <person name="Yeh R.F."/>
            <person name="Collins F."/>
            <person name="Guyer M.S."/>
            <person name="Peterson J."/>
            <person name="Felsenfeld A."/>
            <person name="Wetterstrand K.A."/>
            <person name="Patrinos A."/>
            <person name="Morgan M.J."/>
            <person name="de Jong P."/>
            <person name="Catanese J.J."/>
            <person name="Osoegawa K."/>
            <person name="Shizuya H."/>
            <person name="Choi S."/>
            <person name="Chen Y.J."/>
        </authorList>
    </citation>
    <scope>NUCLEOTIDE SEQUENCE [LARGE SCALE GENOMIC DNA]</scope>
</reference>
<dbReference type="SMR" id="C9JWX1"/>
<proteinExistence type="evidence at protein level"/>
<dbReference type="SUPFAM" id="SSF51445">
    <property type="entry name" value="(Trans)glycosidases"/>
    <property type="match status" value="1"/>
</dbReference>
<comment type="similarity">
    <text evidence="1">Belongs to the glycosyl hydrolase 35 family.</text>
</comment>
<dbReference type="Pfam" id="PF01301">
    <property type="entry name" value="Glyco_hydro_35"/>
    <property type="match status" value="1"/>
</dbReference>
<reference evidence="5 6" key="2">
    <citation type="journal article" date="2004" name="Nature">
        <title>Finishing the euchromatic sequence of the human genome.</title>
        <authorList>
            <consortium name="International Human Genome Sequencing Consortium"/>
        </authorList>
    </citation>
    <scope>NUCLEOTIDE SEQUENCE [LARGE SCALE GENOMIC DNA]</scope>
</reference>
<keyword evidence="3" id="KW-0732">Signal</keyword>
<dbReference type="Ensembl" id="ENST00000436768.1">
    <property type="protein sequence ID" value="ENSP00000387989.1"/>
    <property type="gene ID" value="ENSG00000170266.16"/>
</dbReference>
<dbReference type="GO" id="GO:0005975">
    <property type="term" value="P:carbohydrate metabolic process"/>
    <property type="evidence" value="ECO:0007669"/>
    <property type="project" value="InterPro"/>
</dbReference>
<evidence type="ECO:0007829" key="9">
    <source>
        <dbReference type="PubMed" id="21269460"/>
    </source>
</evidence>
<dbReference type="GO" id="GO:0004553">
    <property type="term" value="F:hydrolase activity, hydrolyzing O-glycosyl compounds"/>
    <property type="evidence" value="ECO:0007669"/>
    <property type="project" value="InterPro"/>
</dbReference>
<keyword evidence="7 8" id="KW-1267">Proteomics identification</keyword>
<reference evidence="5" key="6">
    <citation type="submission" date="2025-08" db="UniProtKB">
        <authorList>
            <consortium name="Ensembl"/>
        </authorList>
    </citation>
    <scope>IDENTIFICATION</scope>
</reference>
<dbReference type="AlphaFoldDB" id="C9JWX1"/>
<gene>
    <name evidence="5" type="primary">GLB1</name>
</gene>
<feature type="non-terminal residue" evidence="5">
    <location>
        <position position="147"/>
    </location>
</feature>
<reference evidence="5 6" key="3">
    <citation type="journal article" date="2006" name="Nature">
        <title>The DNA sequence, annotation and analysis of human chromosome 3.</title>
        <authorList>
            <person name="Muzny D.M."/>
            <person name="Scherer S.E."/>
            <person name="Kaul R."/>
            <person name="Wang J."/>
            <person name="Yu J."/>
            <person name="Sudbrak R."/>
            <person name="Buhay C.J."/>
            <person name="Chen R."/>
            <person name="Cree A."/>
            <person name="Ding Y."/>
            <person name="Dugan-Rocha S."/>
            <person name="Gill R."/>
            <person name="Gunaratne P."/>
            <person name="Harris R.A."/>
            <person name="Hawes A.C."/>
            <person name="Hernandez J."/>
            <person name="Hodgson A.V."/>
            <person name="Hume J."/>
            <person name="Jackson A."/>
            <person name="Khan Z.M."/>
            <person name="Kovar-Smith C."/>
            <person name="Lewis L.R."/>
            <person name="Lozado R.J."/>
            <person name="Metzker M.L."/>
            <person name="Milosavljevic A."/>
            <person name="Miner G.R."/>
            <person name="Morgan M.B."/>
            <person name="Nazareth L.V."/>
            <person name="Scott G."/>
            <person name="Sodergren E."/>
            <person name="Song X.Z."/>
            <person name="Steffen D."/>
            <person name="Wei S."/>
            <person name="Wheeler D.A."/>
            <person name="Wright M.W."/>
            <person name="Worley K.C."/>
            <person name="Yuan Y."/>
            <person name="Zhang Z."/>
            <person name="Adams C.Q."/>
            <person name="Ansari-Lari M.A."/>
            <person name="Ayele M."/>
            <person name="Brown M.J."/>
            <person name="Chen G."/>
            <person name="Chen Z."/>
            <person name="Clendenning J."/>
            <person name="Clerc-Blankenburg K.P."/>
            <person name="Chen R."/>
            <person name="Chen Z."/>
            <person name="Davis C."/>
            <person name="Delgado O."/>
            <person name="Dinh H.H."/>
            <person name="Dong W."/>
            <person name="Draper H."/>
            <person name="Ernst S."/>
            <person name="Fu G."/>
            <person name="Gonzalez-Garay M.L."/>
            <person name="Garcia D.K."/>
            <person name="Gillett W."/>
            <person name="Gu J."/>
            <person name="Hao B."/>
            <person name="Haugen E."/>
            <person name="Havlak P."/>
            <person name="He X."/>
            <person name="Hennig S."/>
            <person name="Hu S."/>
            <person name="Huang W."/>
            <person name="Jackson L.R."/>
            <person name="Jacob L.S."/>
            <person name="Kelly S.H."/>
            <person name="Kube M."/>
            <person name="Levy R."/>
            <person name="Li Z."/>
            <person name="Liu B."/>
            <person name="Liu J."/>
            <person name="Liu W."/>
            <person name="Lu J."/>
            <person name="Maheshwari M."/>
            <person name="Nguyen B.V."/>
            <person name="Okwuonu G.O."/>
            <person name="Palmeiri A."/>
            <person name="Pasternak S."/>
            <person name="Perez L.M."/>
            <person name="Phelps K.A."/>
            <person name="Plopper F.J."/>
            <person name="Qiang B."/>
            <person name="Raymond C."/>
            <person name="Rodriguez R."/>
            <person name="Saenphimmachak C."/>
            <person name="Santibanez J."/>
            <person name="Shen H."/>
            <person name="Shen Y."/>
            <person name="Subramanian S."/>
            <person name="Tabor P.E."/>
            <person name="Verduzco D."/>
            <person name="Waldron L."/>
            <person name="Wang J."/>
            <person name="Wang J."/>
            <person name="Wang Q."/>
            <person name="Williams G.A."/>
            <person name="Wong G.K."/>
            <person name="Yao Z."/>
            <person name="Zhang J."/>
            <person name="Zhang X."/>
            <person name="Zhao G."/>
            <person name="Zhou J."/>
            <person name="Zhou Y."/>
            <person name="Nelson D."/>
            <person name="Lehrach H."/>
            <person name="Reinhardt R."/>
            <person name="Naylor S.L."/>
            <person name="Yang H."/>
            <person name="Olson M."/>
            <person name="Weinstock G."/>
            <person name="Gibbs R.A."/>
        </authorList>
    </citation>
    <scope>NUCLEOTIDE SEQUENCE [LARGE SCALE GENOMIC DNA]</scope>
</reference>
<dbReference type="Antibodypedia" id="3647">
    <property type="antibodies" value="705 antibodies from 39 providers"/>
</dbReference>
<feature type="signal peptide" evidence="3">
    <location>
        <begin position="1"/>
        <end position="23"/>
    </location>
</feature>
<accession>C9JWX1</accession>
<evidence type="ECO:0000256" key="2">
    <source>
        <dbReference type="SAM" id="MobiDB-lite"/>
    </source>
</evidence>
<protein>
    <submittedName>
        <fullName evidence="5">Galactosidase beta 1</fullName>
    </submittedName>
</protein>
<sequence>MPGFLVRILPLLLVLLLLGPTRGLRSRFLPWAFHLPRQAPKSQLPLHKRGTKTAPNEHASSNRSGRRRRRQQWNATQRMFEIDYSRDSFLKDGQPFRYISGSIHYSRVPRFYWKDRLLKMKMAGLNAIQTYVPWNFHEPWPGQYQFS</sequence>
<dbReference type="ExpressionAtlas" id="C9JWX1">
    <property type="expression patterns" value="baseline and differential"/>
</dbReference>
<dbReference type="UCSC" id="uc062hwo.1">
    <property type="organism name" value="human"/>
</dbReference>
<organism evidence="5 6">
    <name type="scientific">Homo sapiens</name>
    <name type="common">Human</name>
    <dbReference type="NCBI Taxonomy" id="9606"/>
    <lineage>
        <taxon>Eukaryota</taxon>
        <taxon>Metazoa</taxon>
        <taxon>Chordata</taxon>
        <taxon>Craniata</taxon>
        <taxon>Vertebrata</taxon>
        <taxon>Euteleostomi</taxon>
        <taxon>Mammalia</taxon>
        <taxon>Eutheria</taxon>
        <taxon>Euarchontoglires</taxon>
        <taxon>Primates</taxon>
        <taxon>Haplorrhini</taxon>
        <taxon>Catarrhini</taxon>
        <taxon>Hominidae</taxon>
        <taxon>Homo</taxon>
    </lineage>
</organism>
<name>C9JWX1_HUMAN</name>
<dbReference type="HOGENOM" id="CLU_1772329_0_0_1"/>
<evidence type="ECO:0007829" key="7">
    <source>
        <dbReference type="PeptideAtlas" id="C9JWX1"/>
    </source>
</evidence>
<dbReference type="Gene3D" id="3.20.20.80">
    <property type="entry name" value="Glycosidases"/>
    <property type="match status" value="1"/>
</dbReference>
<dbReference type="InterPro" id="IPR031330">
    <property type="entry name" value="Gly_Hdrlase_35_cat"/>
</dbReference>
<dbReference type="PRINTS" id="PR00742">
    <property type="entry name" value="GLHYDRLASE35"/>
</dbReference>
<dbReference type="ProteomicsDB" id="12046"/>
<evidence type="ECO:0000256" key="1">
    <source>
        <dbReference type="ARBA" id="ARBA00009809"/>
    </source>
</evidence>
<evidence type="ECO:0007829" key="10">
    <source>
        <dbReference type="PubMed" id="25944712"/>
    </source>
</evidence>
<reference evidence="10" key="5">
    <citation type="journal article" date="2015" name="Proteomics">
        <title>N-terminome analysis of the human mitochondrial proteome.</title>
        <authorList>
            <person name="Vaca Jacome A.S."/>
            <person name="Rabilloud T."/>
            <person name="Schaeffer-Reiss C."/>
            <person name="Rompais M."/>
            <person name="Ayoub D."/>
            <person name="Lane L."/>
            <person name="Bairoch A."/>
            <person name="Van Dorsselaer A."/>
            <person name="Carapito C."/>
        </authorList>
    </citation>
    <scope>IDENTIFICATION BY MASS SPECTROMETRY [LARGE SCALE ANALYSIS]</scope>
</reference>
<reference evidence="9" key="4">
    <citation type="journal article" date="2011" name="BMC Syst. Biol.">
        <title>Initial characterization of the human central proteome.</title>
        <authorList>
            <person name="Burkard T.R."/>
            <person name="Planyavsky M."/>
            <person name="Kaupe I."/>
            <person name="Breitwieser F.P."/>
            <person name="Burckstummer T."/>
            <person name="Bennett K.L."/>
            <person name="Superti-Furga G."/>
            <person name="Colinge J."/>
        </authorList>
    </citation>
    <scope>IDENTIFICATION BY MASS SPECTROMETRY [LARGE SCALE ANALYSIS]</scope>
</reference>
<dbReference type="ChiTaRS" id="GLB1">
    <property type="organism name" value="human"/>
</dbReference>
<dbReference type="EMBL" id="AC112211">
    <property type="status" value="NOT_ANNOTATED_CDS"/>
    <property type="molecule type" value="Genomic_DNA"/>
</dbReference>
<reference evidence="5" key="7">
    <citation type="submission" date="2025-09" db="UniProtKB">
        <authorList>
            <consortium name="Ensembl"/>
        </authorList>
    </citation>
    <scope>IDENTIFICATION</scope>
</reference>
<dbReference type="Proteomes" id="UP000005640">
    <property type="component" value="Chromosome 3"/>
</dbReference>
<evidence type="ECO:0000259" key="4">
    <source>
        <dbReference type="Pfam" id="PF01301"/>
    </source>
</evidence>
<feature type="domain" description="Glycoside hydrolase 35 catalytic" evidence="4">
    <location>
        <begin position="88"/>
        <end position="147"/>
    </location>
</feature>
<dbReference type="VEuPathDB" id="HostDB:ENSG00000170266"/>
<dbReference type="Bgee" id="ENSG00000170266">
    <property type="expression patterns" value="Expressed in monocyte and 180 other cell types or tissues"/>
</dbReference>
<dbReference type="OrthoDB" id="1657402at2759"/>
<keyword evidence="6" id="KW-1185">Reference proteome</keyword>
<evidence type="ECO:0000256" key="3">
    <source>
        <dbReference type="SAM" id="SignalP"/>
    </source>
</evidence>
<dbReference type="InterPro" id="IPR017853">
    <property type="entry name" value="GH"/>
</dbReference>
<dbReference type="GeneTree" id="ENSGT00950000182942"/>
<dbReference type="HGNC" id="HGNC:4298">
    <property type="gene designation" value="GLB1"/>
</dbReference>
<feature type="chain" id="PRO_5002997460" evidence="3">
    <location>
        <begin position="24"/>
        <end position="147"/>
    </location>
</feature>
<evidence type="ECO:0000313" key="6">
    <source>
        <dbReference type="Proteomes" id="UP000005640"/>
    </source>
</evidence>
<dbReference type="PANTHER" id="PTHR23421">
    <property type="entry name" value="BETA-GALACTOSIDASE RELATED"/>
    <property type="match status" value="1"/>
</dbReference>
<dbReference type="FunFam" id="3.20.20.80:FF:000259">
    <property type="entry name" value="GLB1 isoform 3"/>
    <property type="match status" value="1"/>
</dbReference>
<dbReference type="InterPro" id="IPR001944">
    <property type="entry name" value="Glycoside_Hdrlase_35"/>
</dbReference>
<feature type="region of interest" description="Disordered" evidence="2">
    <location>
        <begin position="42"/>
        <end position="72"/>
    </location>
</feature>
<dbReference type="OpenTargets" id="ENSG00000170266"/>
<evidence type="ECO:0000313" key="5">
    <source>
        <dbReference type="Ensembl" id="ENSP00000387989.1"/>
    </source>
</evidence>